<feature type="binding site" evidence="17">
    <location>
        <position position="17"/>
    </location>
    <ligand>
        <name>ATP</name>
        <dbReference type="ChEBI" id="CHEBI:30616"/>
    </ligand>
</feature>
<dbReference type="GO" id="GO:0008654">
    <property type="term" value="P:phospholipid biosynthetic process"/>
    <property type="evidence" value="ECO:0007669"/>
    <property type="project" value="UniProtKB-KW"/>
</dbReference>
<feature type="binding site" evidence="17">
    <location>
        <position position="77"/>
    </location>
    <ligand>
        <name>ATP</name>
        <dbReference type="ChEBI" id="CHEBI:30616"/>
    </ligand>
</feature>
<dbReference type="OrthoDB" id="1493837at2"/>
<evidence type="ECO:0000256" key="5">
    <source>
        <dbReference type="ARBA" id="ARBA00022679"/>
    </source>
</evidence>
<evidence type="ECO:0000256" key="7">
    <source>
        <dbReference type="ARBA" id="ARBA00022741"/>
    </source>
</evidence>
<keyword evidence="10 19" id="KW-1133">Transmembrane helix</keyword>
<evidence type="ECO:0000256" key="6">
    <source>
        <dbReference type="ARBA" id="ARBA00022692"/>
    </source>
</evidence>
<evidence type="ECO:0000256" key="18">
    <source>
        <dbReference type="PIRSR" id="PIRSR600829-4"/>
    </source>
</evidence>
<comment type="cofactor">
    <cofactor evidence="18">
        <name>Mg(2+)</name>
        <dbReference type="ChEBI" id="CHEBI:18420"/>
    </cofactor>
    <text evidence="18">Mn(2+), Zn(2+), Cd(2+) and Co(2+) support activity to lesser extents.</text>
</comment>
<comment type="similarity">
    <text evidence="2">Belongs to the bacterial diacylglycerol kinase family.</text>
</comment>
<evidence type="ECO:0000256" key="19">
    <source>
        <dbReference type="SAM" id="Phobius"/>
    </source>
</evidence>
<accession>A0A420ARJ8</accession>
<keyword evidence="6 19" id="KW-0812">Transmembrane</keyword>
<dbReference type="GO" id="GO:0005886">
    <property type="term" value="C:plasma membrane"/>
    <property type="evidence" value="ECO:0007669"/>
    <property type="project" value="UniProtKB-SubCell"/>
</dbReference>
<name>A0A420ARJ8_SPHD1</name>
<evidence type="ECO:0000256" key="8">
    <source>
        <dbReference type="ARBA" id="ARBA00022777"/>
    </source>
</evidence>
<evidence type="ECO:0000256" key="9">
    <source>
        <dbReference type="ARBA" id="ARBA00022840"/>
    </source>
</evidence>
<feature type="transmembrane region" description="Helical" evidence="19">
    <location>
        <begin position="56"/>
        <end position="76"/>
    </location>
</feature>
<keyword evidence="5" id="KW-0808">Transferase</keyword>
<evidence type="ECO:0000313" key="20">
    <source>
        <dbReference type="EMBL" id="RKE47055.1"/>
    </source>
</evidence>
<feature type="binding site" evidence="16">
    <location>
        <position position="70"/>
    </location>
    <ligand>
        <name>substrate</name>
    </ligand>
</feature>
<feature type="binding site" evidence="18">
    <location>
        <position position="77"/>
    </location>
    <ligand>
        <name>a divalent metal cation</name>
        <dbReference type="ChEBI" id="CHEBI:60240"/>
    </ligand>
</feature>
<proteinExistence type="inferred from homology"/>
<dbReference type="CDD" id="cd14265">
    <property type="entry name" value="UDPK_IM_like"/>
    <property type="match status" value="1"/>
</dbReference>
<evidence type="ECO:0000256" key="14">
    <source>
        <dbReference type="ARBA" id="ARBA00023264"/>
    </source>
</evidence>
<feature type="binding site" evidence="17">
    <location>
        <position position="29"/>
    </location>
    <ligand>
        <name>ATP</name>
        <dbReference type="ChEBI" id="CHEBI:30616"/>
    </ligand>
</feature>
<keyword evidence="14" id="KW-1208">Phospholipid metabolism</keyword>
<keyword evidence="7 17" id="KW-0547">Nucleotide-binding</keyword>
<feature type="active site" description="Proton acceptor" evidence="15">
    <location>
        <position position="70"/>
    </location>
</feature>
<dbReference type="Pfam" id="PF01219">
    <property type="entry name" value="DAGK_prokar"/>
    <property type="match status" value="1"/>
</dbReference>
<dbReference type="GO" id="GO:0046872">
    <property type="term" value="F:metal ion binding"/>
    <property type="evidence" value="ECO:0007669"/>
    <property type="project" value="UniProtKB-KW"/>
</dbReference>
<evidence type="ECO:0000256" key="3">
    <source>
        <dbReference type="ARBA" id="ARBA00022475"/>
    </source>
</evidence>
<comment type="caution">
    <text evidence="20">The sequence shown here is derived from an EMBL/GenBank/DDBJ whole genome shotgun (WGS) entry which is preliminary data.</text>
</comment>
<sequence>MARSNFSWKDRIRSFSYAFNGLKIVWQEEHNFRIHLIAAVVAIVLSYLLRISPYEWLAIIFSIGFVLVSELLNTALEHLADFVCQERNPNIKRIKDVAAAAVMLSSITALLIGLIIFIPKLLLWCSLAQLF</sequence>
<protein>
    <submittedName>
        <fullName evidence="20">Undecaprenol kinase/diacylglycerol kinase (ATP)</fullName>
    </submittedName>
</protein>
<evidence type="ECO:0000256" key="4">
    <source>
        <dbReference type="ARBA" id="ARBA00022516"/>
    </source>
</evidence>
<keyword evidence="9 17" id="KW-0067">ATP-binding</keyword>
<evidence type="ECO:0000313" key="21">
    <source>
        <dbReference type="Proteomes" id="UP000286246"/>
    </source>
</evidence>
<dbReference type="Proteomes" id="UP000286246">
    <property type="component" value="Unassembled WGS sequence"/>
</dbReference>
<dbReference type="InterPro" id="IPR036945">
    <property type="entry name" value="DAGK_sf"/>
</dbReference>
<comment type="subcellular location">
    <subcellularLocation>
        <location evidence="1">Cell membrane</location>
        <topology evidence="1">Multi-pass membrane protein</topology>
    </subcellularLocation>
</comment>
<dbReference type="InterPro" id="IPR033717">
    <property type="entry name" value="UDPK"/>
</dbReference>
<gene>
    <name evidence="20" type="ORF">DFQ12_4214</name>
</gene>
<keyword evidence="11" id="KW-0443">Lipid metabolism</keyword>
<evidence type="ECO:0000256" key="11">
    <source>
        <dbReference type="ARBA" id="ARBA00023098"/>
    </source>
</evidence>
<dbReference type="InterPro" id="IPR000829">
    <property type="entry name" value="DAGK"/>
</dbReference>
<evidence type="ECO:0000256" key="13">
    <source>
        <dbReference type="ARBA" id="ARBA00023209"/>
    </source>
</evidence>
<evidence type="ECO:0000256" key="10">
    <source>
        <dbReference type="ARBA" id="ARBA00022989"/>
    </source>
</evidence>
<feature type="transmembrane region" description="Helical" evidence="19">
    <location>
        <begin position="97"/>
        <end position="118"/>
    </location>
</feature>
<reference evidence="20 21" key="1">
    <citation type="submission" date="2018-09" db="EMBL/GenBank/DDBJ databases">
        <title>Genomic Encyclopedia of Type Strains, Phase III (KMG-III): the genomes of soil and plant-associated and newly described type strains.</title>
        <authorList>
            <person name="Whitman W."/>
        </authorList>
    </citation>
    <scope>NUCLEOTIDE SEQUENCE [LARGE SCALE GENOMIC DNA]</scope>
    <source>
        <strain evidence="20 21">CECT 7938</strain>
    </source>
</reference>
<keyword evidence="3" id="KW-1003">Cell membrane</keyword>
<keyword evidence="18" id="KW-0460">Magnesium</keyword>
<keyword evidence="4" id="KW-0444">Lipid biosynthesis</keyword>
<dbReference type="RefSeq" id="WP_120260880.1">
    <property type="nucleotide sequence ID" value="NZ_RAPY01000004.1"/>
</dbReference>
<feature type="transmembrane region" description="Helical" evidence="19">
    <location>
        <begin position="32"/>
        <end position="50"/>
    </location>
</feature>
<dbReference type="AlphaFoldDB" id="A0A420ARJ8"/>
<organism evidence="20 21">
    <name type="scientific">Sphingobacterium detergens</name>
    <dbReference type="NCBI Taxonomy" id="1145106"/>
    <lineage>
        <taxon>Bacteria</taxon>
        <taxon>Pseudomonadati</taxon>
        <taxon>Bacteroidota</taxon>
        <taxon>Sphingobacteriia</taxon>
        <taxon>Sphingobacteriales</taxon>
        <taxon>Sphingobacteriaceae</taxon>
        <taxon>Sphingobacterium</taxon>
    </lineage>
</organism>
<feature type="binding site" evidence="18">
    <location>
        <position position="29"/>
    </location>
    <ligand>
        <name>a divalent metal cation</name>
        <dbReference type="ChEBI" id="CHEBI:60240"/>
    </ligand>
</feature>
<keyword evidence="21" id="KW-1185">Reference proteome</keyword>
<dbReference type="PANTHER" id="PTHR34299:SF1">
    <property type="entry name" value="DIACYLGLYCEROL KINASE"/>
    <property type="match status" value="1"/>
</dbReference>
<evidence type="ECO:0000256" key="12">
    <source>
        <dbReference type="ARBA" id="ARBA00023136"/>
    </source>
</evidence>
<evidence type="ECO:0000256" key="16">
    <source>
        <dbReference type="PIRSR" id="PIRSR600829-2"/>
    </source>
</evidence>
<keyword evidence="8 20" id="KW-0418">Kinase</keyword>
<dbReference type="PANTHER" id="PTHR34299">
    <property type="entry name" value="DIACYLGLYCEROL KINASE"/>
    <property type="match status" value="1"/>
</dbReference>
<dbReference type="GO" id="GO:0005524">
    <property type="term" value="F:ATP binding"/>
    <property type="evidence" value="ECO:0007669"/>
    <property type="project" value="UniProtKB-KW"/>
</dbReference>
<evidence type="ECO:0000256" key="17">
    <source>
        <dbReference type="PIRSR" id="PIRSR600829-3"/>
    </source>
</evidence>
<dbReference type="Gene3D" id="1.10.287.3610">
    <property type="match status" value="1"/>
</dbReference>
<evidence type="ECO:0000256" key="2">
    <source>
        <dbReference type="ARBA" id="ARBA00005967"/>
    </source>
</evidence>
<dbReference type="GO" id="GO:0016301">
    <property type="term" value="F:kinase activity"/>
    <property type="evidence" value="ECO:0007669"/>
    <property type="project" value="UniProtKB-KW"/>
</dbReference>
<feature type="binding site" evidence="17">
    <location>
        <begin position="95"/>
        <end position="96"/>
    </location>
    <ligand>
        <name>ATP</name>
        <dbReference type="ChEBI" id="CHEBI:30616"/>
    </ligand>
</feature>
<evidence type="ECO:0000256" key="1">
    <source>
        <dbReference type="ARBA" id="ARBA00004651"/>
    </source>
</evidence>
<evidence type="ECO:0000256" key="15">
    <source>
        <dbReference type="PIRSR" id="PIRSR600829-1"/>
    </source>
</evidence>
<keyword evidence="13" id="KW-0594">Phospholipid biosynthesis</keyword>
<dbReference type="EMBL" id="RAPY01000004">
    <property type="protein sequence ID" value="RKE47055.1"/>
    <property type="molecule type" value="Genomic_DNA"/>
</dbReference>
<keyword evidence="12 19" id="KW-0472">Membrane</keyword>
<keyword evidence="18" id="KW-0479">Metal-binding</keyword>